<organism evidence="2">
    <name type="scientific">marine metagenome</name>
    <dbReference type="NCBI Taxonomy" id="408172"/>
    <lineage>
        <taxon>unclassified sequences</taxon>
        <taxon>metagenomes</taxon>
        <taxon>ecological metagenomes</taxon>
    </lineage>
</organism>
<protein>
    <submittedName>
        <fullName evidence="2">Uncharacterized protein</fullName>
    </submittedName>
</protein>
<feature type="transmembrane region" description="Helical" evidence="1">
    <location>
        <begin position="6"/>
        <end position="29"/>
    </location>
</feature>
<evidence type="ECO:0000256" key="1">
    <source>
        <dbReference type="SAM" id="Phobius"/>
    </source>
</evidence>
<reference evidence="2" key="1">
    <citation type="submission" date="2018-05" db="EMBL/GenBank/DDBJ databases">
        <authorList>
            <person name="Lanie J.A."/>
            <person name="Ng W.-L."/>
            <person name="Kazmierczak K.M."/>
            <person name="Andrzejewski T.M."/>
            <person name="Davidsen T.M."/>
            <person name="Wayne K.J."/>
            <person name="Tettelin H."/>
            <person name="Glass J.I."/>
            <person name="Rusch D."/>
            <person name="Podicherti R."/>
            <person name="Tsui H.-C.T."/>
            <person name="Winkler M.E."/>
        </authorList>
    </citation>
    <scope>NUCLEOTIDE SEQUENCE</scope>
</reference>
<keyword evidence="1" id="KW-0812">Transmembrane</keyword>
<dbReference type="EMBL" id="UINC01128044">
    <property type="protein sequence ID" value="SVD07551.1"/>
    <property type="molecule type" value="Genomic_DNA"/>
</dbReference>
<keyword evidence="1" id="KW-0472">Membrane</keyword>
<name>A0A382SF78_9ZZZZ</name>
<proteinExistence type="predicted"/>
<sequence length="49" mass="5700">MELESIGSYILLAFILGFFSIALLSNFFFPFFMDANDKINKEYKDIPLD</sequence>
<gene>
    <name evidence="2" type="ORF">METZ01_LOCUS360405</name>
</gene>
<evidence type="ECO:0000313" key="2">
    <source>
        <dbReference type="EMBL" id="SVD07551.1"/>
    </source>
</evidence>
<keyword evidence="1" id="KW-1133">Transmembrane helix</keyword>
<accession>A0A382SF78</accession>
<dbReference type="AlphaFoldDB" id="A0A382SF78"/>